<reference evidence="1 2" key="1">
    <citation type="submission" date="2018-11" db="EMBL/GenBank/DDBJ databases">
        <authorList>
            <consortium name="Pathogen Informatics"/>
        </authorList>
    </citation>
    <scope>NUCLEOTIDE SEQUENCE [LARGE SCALE GENOMIC DNA]</scope>
</reference>
<keyword evidence="2" id="KW-1185">Reference proteome</keyword>
<organism evidence="1 2">
    <name type="scientific">Anisakis simplex</name>
    <name type="common">Herring worm</name>
    <dbReference type="NCBI Taxonomy" id="6269"/>
    <lineage>
        <taxon>Eukaryota</taxon>
        <taxon>Metazoa</taxon>
        <taxon>Ecdysozoa</taxon>
        <taxon>Nematoda</taxon>
        <taxon>Chromadorea</taxon>
        <taxon>Rhabditida</taxon>
        <taxon>Spirurina</taxon>
        <taxon>Ascaridomorpha</taxon>
        <taxon>Ascaridoidea</taxon>
        <taxon>Anisakidae</taxon>
        <taxon>Anisakis</taxon>
        <taxon>Anisakis simplex complex</taxon>
    </lineage>
</organism>
<evidence type="ECO:0000313" key="1">
    <source>
        <dbReference type="EMBL" id="VDK21574.1"/>
    </source>
</evidence>
<dbReference type="GO" id="GO:0030246">
    <property type="term" value="F:carbohydrate binding"/>
    <property type="evidence" value="ECO:0007669"/>
    <property type="project" value="InterPro"/>
</dbReference>
<sequence>MNDNLPVQIGFTVIFEKMNSVEMPKHFAYHTPLAQMAIQSLLYKPVIFTAEREKSTTEISSDQKVASLSFPCDLQLITCRPLRRNMITDRLLILHRPGMDCNGNENVTCSFGDFTRAVKNYLRRIGATKLQQTTLNGVDKIGDSINVNSVRIEIEPMDFLSFIVTIA</sequence>
<proteinExistence type="predicted"/>
<name>A0A3P6PL18_ANISI</name>
<dbReference type="AlphaFoldDB" id="A0A3P6PL18"/>
<protein>
    <submittedName>
        <fullName evidence="1">Uncharacterized protein</fullName>
    </submittedName>
</protein>
<evidence type="ECO:0000313" key="2">
    <source>
        <dbReference type="Proteomes" id="UP000267096"/>
    </source>
</evidence>
<dbReference type="Proteomes" id="UP000267096">
    <property type="component" value="Unassembled WGS sequence"/>
</dbReference>
<dbReference type="InterPro" id="IPR011013">
    <property type="entry name" value="Gal_mutarotase_sf_dom"/>
</dbReference>
<accession>A0A3P6PL18</accession>
<dbReference type="EMBL" id="UYRR01005121">
    <property type="protein sequence ID" value="VDK21574.1"/>
    <property type="molecule type" value="Genomic_DNA"/>
</dbReference>
<dbReference type="GO" id="GO:0003824">
    <property type="term" value="F:catalytic activity"/>
    <property type="evidence" value="ECO:0007669"/>
    <property type="project" value="InterPro"/>
</dbReference>
<gene>
    <name evidence="1" type="ORF">ASIM_LOCUS3349</name>
</gene>
<dbReference type="OrthoDB" id="10261055at2759"/>
<dbReference type="SUPFAM" id="SSF74650">
    <property type="entry name" value="Galactose mutarotase-like"/>
    <property type="match status" value="1"/>
</dbReference>
<dbReference type="GO" id="GO:0005975">
    <property type="term" value="P:carbohydrate metabolic process"/>
    <property type="evidence" value="ECO:0007669"/>
    <property type="project" value="InterPro"/>
</dbReference>